<reference evidence="2 3" key="1">
    <citation type="submission" date="2018-02" db="EMBL/GenBank/DDBJ databases">
        <title>The genomes of Aspergillus section Nigri reveals drivers in fungal speciation.</title>
        <authorList>
            <consortium name="DOE Joint Genome Institute"/>
            <person name="Vesth T.C."/>
            <person name="Nybo J."/>
            <person name="Theobald S."/>
            <person name="Brandl J."/>
            <person name="Frisvad J.C."/>
            <person name="Nielsen K.F."/>
            <person name="Lyhne E.K."/>
            <person name="Kogle M.E."/>
            <person name="Kuo A."/>
            <person name="Riley R."/>
            <person name="Clum A."/>
            <person name="Nolan M."/>
            <person name="Lipzen A."/>
            <person name="Salamov A."/>
            <person name="Henrissat B."/>
            <person name="Wiebenga A."/>
            <person name="De vries R.P."/>
            <person name="Grigoriev I.V."/>
            <person name="Mortensen U.H."/>
            <person name="Andersen M.R."/>
            <person name="Baker S.E."/>
        </authorList>
    </citation>
    <scope>NUCLEOTIDE SEQUENCE [LARGE SCALE GENOMIC DNA]</scope>
    <source>
        <strain evidence="2 3">CBS 101889</strain>
    </source>
</reference>
<dbReference type="EMBL" id="KZ824289">
    <property type="protein sequence ID" value="RAL11273.1"/>
    <property type="molecule type" value="Genomic_DNA"/>
</dbReference>
<evidence type="ECO:0000313" key="2">
    <source>
        <dbReference type="EMBL" id="RAL11273.1"/>
    </source>
</evidence>
<keyword evidence="3" id="KW-1185">Reference proteome</keyword>
<dbReference type="VEuPathDB" id="FungiDB:BO97DRAFT_99309"/>
<proteinExistence type="predicted"/>
<keyword evidence="1" id="KW-0472">Membrane</keyword>
<dbReference type="AlphaFoldDB" id="A0A395HV43"/>
<protein>
    <submittedName>
        <fullName evidence="2">Uncharacterized protein</fullName>
    </submittedName>
</protein>
<dbReference type="GeneID" id="37205471"/>
<accession>A0A395HV43</accession>
<keyword evidence="1" id="KW-1133">Transmembrane helix</keyword>
<dbReference type="RefSeq" id="XP_025550427.1">
    <property type="nucleotide sequence ID" value="XM_025701182.1"/>
</dbReference>
<evidence type="ECO:0000256" key="1">
    <source>
        <dbReference type="SAM" id="Phobius"/>
    </source>
</evidence>
<sequence length="176" mass="19672">MRDDAITLGFSLSLLLSNFKSYIDCKLFSPSLDEFLLFSPYHLTALLSLSLSISLSSSLGSSPPLPRNPTHSSSLPFASGYTTTAPLLEATTPAVIVSSPPEASFPPCFLFPRTCRLFNCDLIAFPRFLRPVFAGQLNYRFFFQTILALWAIYIPFTLLGPLRTLFAQFQLYYLPH</sequence>
<organism evidence="2 3">
    <name type="scientific">Aspergillus homomorphus (strain CBS 101889)</name>
    <dbReference type="NCBI Taxonomy" id="1450537"/>
    <lineage>
        <taxon>Eukaryota</taxon>
        <taxon>Fungi</taxon>
        <taxon>Dikarya</taxon>
        <taxon>Ascomycota</taxon>
        <taxon>Pezizomycotina</taxon>
        <taxon>Eurotiomycetes</taxon>
        <taxon>Eurotiomycetidae</taxon>
        <taxon>Eurotiales</taxon>
        <taxon>Aspergillaceae</taxon>
        <taxon>Aspergillus</taxon>
        <taxon>Aspergillus subgen. Circumdati</taxon>
    </lineage>
</organism>
<gene>
    <name evidence="2" type="ORF">BO97DRAFT_99309</name>
</gene>
<name>A0A395HV43_ASPHC</name>
<feature type="transmembrane region" description="Helical" evidence="1">
    <location>
        <begin position="137"/>
        <end position="156"/>
    </location>
</feature>
<keyword evidence="1" id="KW-0812">Transmembrane</keyword>
<dbReference type="Proteomes" id="UP000248961">
    <property type="component" value="Unassembled WGS sequence"/>
</dbReference>
<evidence type="ECO:0000313" key="3">
    <source>
        <dbReference type="Proteomes" id="UP000248961"/>
    </source>
</evidence>